<feature type="region of interest" description="Disordered" evidence="1">
    <location>
        <begin position="272"/>
        <end position="298"/>
    </location>
</feature>
<protein>
    <submittedName>
        <fullName evidence="3">Uncharacterized protein</fullName>
    </submittedName>
</protein>
<evidence type="ECO:0000256" key="2">
    <source>
        <dbReference type="SAM" id="Phobius"/>
    </source>
</evidence>
<feature type="transmembrane region" description="Helical" evidence="2">
    <location>
        <begin position="69"/>
        <end position="91"/>
    </location>
</feature>
<evidence type="ECO:0000313" key="4">
    <source>
        <dbReference type="Proteomes" id="UP000054097"/>
    </source>
</evidence>
<keyword evidence="2" id="KW-0812">Transmembrane</keyword>
<sequence>MRQIREAERARAVKLQSKLIAESKEPRELEKQSVVTDIVTTLVVVVYGGEMICSPWLQFTPSFLTNHRYPLLFAVAQVFISNLPAVPAMSFQTELPLSFFDGLTRVLLLTAGCPGFILKHASPAISSSPWALMVTSLIMANGGFFLVNLFQMLSPYGWHIKTPPEFLPGGWRTMDLWVAPLITVVHALFTHSQESLVPYHHQLVHKIGSPTMFGGLEYISENEGPTVAVTKPMGEADARSLCAVVLCALFAYRTIINFGIDWNRTPSGVQAKRKHVIRSKHDGKRLSKDNIKATHKSG</sequence>
<dbReference type="HOGENOM" id="CLU_850445_0_0_1"/>
<keyword evidence="2" id="KW-0472">Membrane</keyword>
<reference evidence="3 4" key="1">
    <citation type="submission" date="2014-04" db="EMBL/GenBank/DDBJ databases">
        <authorList>
            <consortium name="DOE Joint Genome Institute"/>
            <person name="Kuo A."/>
            <person name="Zuccaro A."/>
            <person name="Kohler A."/>
            <person name="Nagy L.G."/>
            <person name="Floudas D."/>
            <person name="Copeland A."/>
            <person name="Barry K.W."/>
            <person name="Cichocki N."/>
            <person name="Veneault-Fourrey C."/>
            <person name="LaButti K."/>
            <person name="Lindquist E.A."/>
            <person name="Lipzen A."/>
            <person name="Lundell T."/>
            <person name="Morin E."/>
            <person name="Murat C."/>
            <person name="Sun H."/>
            <person name="Tunlid A."/>
            <person name="Henrissat B."/>
            <person name="Grigoriev I.V."/>
            <person name="Hibbett D.S."/>
            <person name="Martin F."/>
            <person name="Nordberg H.P."/>
            <person name="Cantor M.N."/>
            <person name="Hua S.X."/>
        </authorList>
    </citation>
    <scope>NUCLEOTIDE SEQUENCE [LARGE SCALE GENOMIC DNA]</scope>
    <source>
        <strain evidence="3 4">MAFF 305830</strain>
    </source>
</reference>
<keyword evidence="2" id="KW-1133">Transmembrane helix</keyword>
<gene>
    <name evidence="3" type="ORF">M408DRAFT_329280</name>
</gene>
<dbReference type="OrthoDB" id="3192156at2759"/>
<evidence type="ECO:0000313" key="3">
    <source>
        <dbReference type="EMBL" id="KIM28848.1"/>
    </source>
</evidence>
<dbReference type="EMBL" id="KN824291">
    <property type="protein sequence ID" value="KIM28848.1"/>
    <property type="molecule type" value="Genomic_DNA"/>
</dbReference>
<dbReference type="AlphaFoldDB" id="A0A0C2WRQ6"/>
<feature type="compositionally biased region" description="Basic residues" evidence="1">
    <location>
        <begin position="272"/>
        <end position="283"/>
    </location>
</feature>
<name>A0A0C2WRQ6_SERVB</name>
<proteinExistence type="predicted"/>
<evidence type="ECO:0000256" key="1">
    <source>
        <dbReference type="SAM" id="MobiDB-lite"/>
    </source>
</evidence>
<organism evidence="3 4">
    <name type="scientific">Serendipita vermifera MAFF 305830</name>
    <dbReference type="NCBI Taxonomy" id="933852"/>
    <lineage>
        <taxon>Eukaryota</taxon>
        <taxon>Fungi</taxon>
        <taxon>Dikarya</taxon>
        <taxon>Basidiomycota</taxon>
        <taxon>Agaricomycotina</taxon>
        <taxon>Agaricomycetes</taxon>
        <taxon>Sebacinales</taxon>
        <taxon>Serendipitaceae</taxon>
        <taxon>Serendipita</taxon>
    </lineage>
</organism>
<dbReference type="Proteomes" id="UP000054097">
    <property type="component" value="Unassembled WGS sequence"/>
</dbReference>
<keyword evidence="4" id="KW-1185">Reference proteome</keyword>
<reference evidence="4" key="2">
    <citation type="submission" date="2015-01" db="EMBL/GenBank/DDBJ databases">
        <title>Evolutionary Origins and Diversification of the Mycorrhizal Mutualists.</title>
        <authorList>
            <consortium name="DOE Joint Genome Institute"/>
            <consortium name="Mycorrhizal Genomics Consortium"/>
            <person name="Kohler A."/>
            <person name="Kuo A."/>
            <person name="Nagy L.G."/>
            <person name="Floudas D."/>
            <person name="Copeland A."/>
            <person name="Barry K.W."/>
            <person name="Cichocki N."/>
            <person name="Veneault-Fourrey C."/>
            <person name="LaButti K."/>
            <person name="Lindquist E.A."/>
            <person name="Lipzen A."/>
            <person name="Lundell T."/>
            <person name="Morin E."/>
            <person name="Murat C."/>
            <person name="Riley R."/>
            <person name="Ohm R."/>
            <person name="Sun H."/>
            <person name="Tunlid A."/>
            <person name="Henrissat B."/>
            <person name="Grigoriev I.V."/>
            <person name="Hibbett D.S."/>
            <person name="Martin F."/>
        </authorList>
    </citation>
    <scope>NUCLEOTIDE SEQUENCE [LARGE SCALE GENOMIC DNA]</scope>
    <source>
        <strain evidence="4">MAFF 305830</strain>
    </source>
</reference>
<dbReference type="STRING" id="933852.A0A0C2WRQ6"/>
<feature type="transmembrane region" description="Helical" evidence="2">
    <location>
        <begin position="130"/>
        <end position="150"/>
    </location>
</feature>
<accession>A0A0C2WRQ6</accession>